<dbReference type="EMBL" id="JAICCF010000006">
    <property type="protein sequence ID" value="MBW8687970.1"/>
    <property type="molecule type" value="Genomic_DNA"/>
</dbReference>
<protein>
    <recommendedName>
        <fullName evidence="3">Lipoprotein</fullName>
    </recommendedName>
</protein>
<evidence type="ECO:0000313" key="1">
    <source>
        <dbReference type="EMBL" id="MBW8687970.1"/>
    </source>
</evidence>
<reference evidence="1 2" key="1">
    <citation type="submission" date="2021-08" db="EMBL/GenBank/DDBJ databases">
        <title>The genome sequence of Chitinophaga sp. B61.</title>
        <authorList>
            <person name="Zhang X."/>
        </authorList>
    </citation>
    <scope>NUCLEOTIDE SEQUENCE [LARGE SCALE GENOMIC DNA]</scope>
    <source>
        <strain evidence="1 2">B61</strain>
    </source>
</reference>
<dbReference type="RefSeq" id="WP_220253299.1">
    <property type="nucleotide sequence ID" value="NZ_JAICCF010000006.1"/>
</dbReference>
<comment type="caution">
    <text evidence="1">The sequence shown here is derived from an EMBL/GenBank/DDBJ whole genome shotgun (WGS) entry which is preliminary data.</text>
</comment>
<dbReference type="Proteomes" id="UP000812961">
    <property type="component" value="Unassembled WGS sequence"/>
</dbReference>
<sequence>MSMSSIFPAILSVVFLACNHRTPDTQAKTTDRRVVSTSSIDTTLQPKAPDAVFVTDTIKRYIVDDYAVTNEMFAASRDDSATYKKQSGDIFSFDKVWFTNNTLKQTIVFELYTDYHRMVTYHFYNDDTPAGLVSQIALHQHNGQSATAEQKLRAFSGFLDQAKEIDAHYFTTNNGFKLGDTRRKAIKLLGNPDKTVTTEDIEKLEWEFVGEDFYDRKSDLHGKPLAKDSFGHHISMYFRKGLLVGIILFNDIP</sequence>
<gene>
    <name evidence="1" type="ORF">K1Y79_26775</name>
</gene>
<organism evidence="1 2">
    <name type="scientific">Chitinophaga rhizophila</name>
    <dbReference type="NCBI Taxonomy" id="2866212"/>
    <lineage>
        <taxon>Bacteria</taxon>
        <taxon>Pseudomonadati</taxon>
        <taxon>Bacteroidota</taxon>
        <taxon>Chitinophagia</taxon>
        <taxon>Chitinophagales</taxon>
        <taxon>Chitinophagaceae</taxon>
        <taxon>Chitinophaga</taxon>
    </lineage>
</organism>
<evidence type="ECO:0008006" key="3">
    <source>
        <dbReference type="Google" id="ProtNLM"/>
    </source>
</evidence>
<name>A0ABS7GJT0_9BACT</name>
<evidence type="ECO:0000313" key="2">
    <source>
        <dbReference type="Proteomes" id="UP000812961"/>
    </source>
</evidence>
<keyword evidence="2" id="KW-1185">Reference proteome</keyword>
<accession>A0ABS7GJT0</accession>
<proteinExistence type="predicted"/>